<comment type="caution">
    <text evidence="8">The sequence shown here is derived from an EMBL/GenBank/DDBJ whole genome shotgun (WGS) entry which is preliminary data.</text>
</comment>
<keyword evidence="5" id="KW-0539">Nucleus</keyword>
<dbReference type="Proteomes" id="UP001054252">
    <property type="component" value="Unassembled WGS sequence"/>
</dbReference>
<evidence type="ECO:0000313" key="8">
    <source>
        <dbReference type="EMBL" id="GKV43880.1"/>
    </source>
</evidence>
<evidence type="ECO:0000256" key="4">
    <source>
        <dbReference type="ARBA" id="ARBA00023163"/>
    </source>
</evidence>
<dbReference type="SMART" id="SM01019">
    <property type="entry name" value="B3"/>
    <property type="match status" value="2"/>
</dbReference>
<feature type="region of interest" description="Disordered" evidence="6">
    <location>
        <begin position="458"/>
        <end position="490"/>
    </location>
</feature>
<reference evidence="8 9" key="1">
    <citation type="journal article" date="2021" name="Commun. Biol.">
        <title>The genome of Shorea leprosula (Dipterocarpaceae) highlights the ecological relevance of drought in aseasonal tropical rainforests.</title>
        <authorList>
            <person name="Ng K.K.S."/>
            <person name="Kobayashi M.J."/>
            <person name="Fawcett J.A."/>
            <person name="Hatakeyama M."/>
            <person name="Paape T."/>
            <person name="Ng C.H."/>
            <person name="Ang C.C."/>
            <person name="Tnah L.H."/>
            <person name="Lee C.T."/>
            <person name="Nishiyama T."/>
            <person name="Sese J."/>
            <person name="O'Brien M.J."/>
            <person name="Copetti D."/>
            <person name="Mohd Noor M.I."/>
            <person name="Ong R.C."/>
            <person name="Putra M."/>
            <person name="Sireger I.Z."/>
            <person name="Indrioko S."/>
            <person name="Kosugi Y."/>
            <person name="Izuno A."/>
            <person name="Isagi Y."/>
            <person name="Lee S.L."/>
            <person name="Shimizu K.K."/>
        </authorList>
    </citation>
    <scope>NUCLEOTIDE SEQUENCE [LARGE SCALE GENOMIC DNA]</scope>
    <source>
        <strain evidence="8">214</strain>
    </source>
</reference>
<dbReference type="AlphaFoldDB" id="A0AAV5M294"/>
<dbReference type="GO" id="GO:0003677">
    <property type="term" value="F:DNA binding"/>
    <property type="evidence" value="ECO:0007669"/>
    <property type="project" value="UniProtKB-KW"/>
</dbReference>
<accession>A0AAV5M294</accession>
<sequence length="685" mass="76352">MAAKFEACVECTQKCLLFHEKKKNSSSIITSFFKVIIASQCLSYLYLPPKFAATVSELIDQETILEDSNGLDHGLKVGDFLVFHYIKRSHFLVKIYDKTGCEKLDFPYRRNQLKRARVDGHYNTKVGPCNSIGKGLVKNYSLIVPESDVGLNWGQLEMNDMQKVHMVRECVSNVGIGNEEPVPAFGEKFAEEPLCLTNRVLGATNGEDRRSILDLASFEKPKIDNSFDRSNKVIMGDRCHDDADVYLRCGSKSFLVGCDLLAKETVSRILPSDASIFEDMEQINDPGLMHKIETIFDKGSCNNKISRQLLIESVEKPDNGGYMSDMSTALMRGCWDAEKREQAQSGFEADIIKGESVKNNPVEVLKQMHTSLVDDCRVAQLKFAGTSETSALPITSGIQQWQKQVFREENSYPNIIVSDNNQVGGILTVEQTMNGMLPSDASDFVKMKQINDAKLMRKTEIVSDKGSSNSSISGRPLNESAEKPDKGSHMSIGLSEGCWNVEKTDKVKSGDFSFLKERVGNTGKGEAIENDPVAMLQQKHISLIDDCQIPQVKFDGIGTVEAVHSISTTPIAANISCLMGGDSQSFLELPTYLPICLPPSPSKRTRIIRKVVLLRDPDMRPWPVLYHERSRFGILCSGWEAFCKANGIQVGDECVFCAERESEGIYRVYIIRNQMKTHVLPSLIL</sequence>
<evidence type="ECO:0000256" key="1">
    <source>
        <dbReference type="ARBA" id="ARBA00004123"/>
    </source>
</evidence>
<feature type="domain" description="TF-B3" evidence="7">
    <location>
        <begin position="612"/>
        <end position="674"/>
    </location>
</feature>
<dbReference type="Pfam" id="PF02362">
    <property type="entry name" value="B3"/>
    <property type="match status" value="1"/>
</dbReference>
<keyword evidence="3" id="KW-0238">DNA-binding</keyword>
<keyword evidence="2" id="KW-0805">Transcription regulation</keyword>
<name>A0AAV5M294_9ROSI</name>
<protein>
    <recommendedName>
        <fullName evidence="7">TF-B3 domain-containing protein</fullName>
    </recommendedName>
</protein>
<dbReference type="InterPro" id="IPR044837">
    <property type="entry name" value="REM16-like"/>
</dbReference>
<gene>
    <name evidence="8" type="ORF">SLEP1_g51127</name>
</gene>
<proteinExistence type="predicted"/>
<dbReference type="EMBL" id="BPVZ01000173">
    <property type="protein sequence ID" value="GKV43880.1"/>
    <property type="molecule type" value="Genomic_DNA"/>
</dbReference>
<dbReference type="PANTHER" id="PTHR31391:SF108">
    <property type="entry name" value="TF-B3 DOMAIN-CONTAINING PROTEIN"/>
    <property type="match status" value="1"/>
</dbReference>
<keyword evidence="9" id="KW-1185">Reference proteome</keyword>
<evidence type="ECO:0000256" key="2">
    <source>
        <dbReference type="ARBA" id="ARBA00023015"/>
    </source>
</evidence>
<dbReference type="CDD" id="cd10017">
    <property type="entry name" value="B3_DNA"/>
    <property type="match status" value="2"/>
</dbReference>
<evidence type="ECO:0000313" key="9">
    <source>
        <dbReference type="Proteomes" id="UP001054252"/>
    </source>
</evidence>
<keyword evidence="4" id="KW-0804">Transcription</keyword>
<evidence type="ECO:0000259" key="7">
    <source>
        <dbReference type="PROSITE" id="PS50863"/>
    </source>
</evidence>
<dbReference type="InterPro" id="IPR015300">
    <property type="entry name" value="DNA-bd_pseudobarrel_sf"/>
</dbReference>
<dbReference type="InterPro" id="IPR003340">
    <property type="entry name" value="B3_DNA-bd"/>
</dbReference>
<dbReference type="PROSITE" id="PS50863">
    <property type="entry name" value="B3"/>
    <property type="match status" value="1"/>
</dbReference>
<evidence type="ECO:0000256" key="3">
    <source>
        <dbReference type="ARBA" id="ARBA00023125"/>
    </source>
</evidence>
<feature type="compositionally biased region" description="Low complexity" evidence="6">
    <location>
        <begin position="464"/>
        <end position="473"/>
    </location>
</feature>
<organism evidence="8 9">
    <name type="scientific">Rubroshorea leprosula</name>
    <dbReference type="NCBI Taxonomy" id="152421"/>
    <lineage>
        <taxon>Eukaryota</taxon>
        <taxon>Viridiplantae</taxon>
        <taxon>Streptophyta</taxon>
        <taxon>Embryophyta</taxon>
        <taxon>Tracheophyta</taxon>
        <taxon>Spermatophyta</taxon>
        <taxon>Magnoliopsida</taxon>
        <taxon>eudicotyledons</taxon>
        <taxon>Gunneridae</taxon>
        <taxon>Pentapetalae</taxon>
        <taxon>rosids</taxon>
        <taxon>malvids</taxon>
        <taxon>Malvales</taxon>
        <taxon>Dipterocarpaceae</taxon>
        <taxon>Rubroshorea</taxon>
    </lineage>
</organism>
<dbReference type="Gene3D" id="2.40.330.10">
    <property type="entry name" value="DNA-binding pseudobarrel domain"/>
    <property type="match status" value="2"/>
</dbReference>
<evidence type="ECO:0000256" key="5">
    <source>
        <dbReference type="ARBA" id="ARBA00023242"/>
    </source>
</evidence>
<evidence type="ECO:0000256" key="6">
    <source>
        <dbReference type="SAM" id="MobiDB-lite"/>
    </source>
</evidence>
<comment type="subcellular location">
    <subcellularLocation>
        <location evidence="1">Nucleus</location>
    </subcellularLocation>
</comment>
<dbReference type="GO" id="GO:0005634">
    <property type="term" value="C:nucleus"/>
    <property type="evidence" value="ECO:0007669"/>
    <property type="project" value="UniProtKB-SubCell"/>
</dbReference>
<dbReference type="PANTHER" id="PTHR31391">
    <property type="entry name" value="B3 DOMAIN-CONTAINING PROTEIN OS11G0197600-RELATED"/>
    <property type="match status" value="1"/>
</dbReference>
<dbReference type="SUPFAM" id="SSF101936">
    <property type="entry name" value="DNA-binding pseudobarrel domain"/>
    <property type="match status" value="2"/>
</dbReference>